<dbReference type="Proteomes" id="UP001146120">
    <property type="component" value="Unassembled WGS sequence"/>
</dbReference>
<sequence>MWFALKVEDIVVVKSNAQPTSLPEGADTVYMKLRGSKTNQAGPPTVGMLKRSGHPMLCPVAGSLLLNQARGSTAASLPAAVFAADDDAYSCITTTKPPQVSRRQPWS</sequence>
<reference evidence="1" key="2">
    <citation type="journal article" date="2023" name="Microbiol Resour">
        <title>Decontamination and Annotation of the Draft Genome Sequence of the Oomycete Lagenidium giganteum ARSEF 373.</title>
        <authorList>
            <person name="Morgan W.R."/>
            <person name="Tartar A."/>
        </authorList>
    </citation>
    <scope>NUCLEOTIDE SEQUENCE</scope>
    <source>
        <strain evidence="1">ARSEF 373</strain>
    </source>
</reference>
<evidence type="ECO:0000313" key="1">
    <source>
        <dbReference type="EMBL" id="DAZ98443.1"/>
    </source>
</evidence>
<gene>
    <name evidence="1" type="ORF">N0F65_001144</name>
</gene>
<dbReference type="AlphaFoldDB" id="A0AAV2YYI6"/>
<name>A0AAV2YYI6_9STRA</name>
<comment type="caution">
    <text evidence="1">The sequence shown here is derived from an EMBL/GenBank/DDBJ whole genome shotgun (WGS) entry which is preliminary data.</text>
</comment>
<dbReference type="EMBL" id="DAKRPA010000106">
    <property type="protein sequence ID" value="DAZ98443.1"/>
    <property type="molecule type" value="Genomic_DNA"/>
</dbReference>
<protein>
    <submittedName>
        <fullName evidence="1">Uncharacterized protein</fullName>
    </submittedName>
</protein>
<evidence type="ECO:0000313" key="2">
    <source>
        <dbReference type="Proteomes" id="UP001146120"/>
    </source>
</evidence>
<proteinExistence type="predicted"/>
<organism evidence="1 2">
    <name type="scientific">Lagenidium giganteum</name>
    <dbReference type="NCBI Taxonomy" id="4803"/>
    <lineage>
        <taxon>Eukaryota</taxon>
        <taxon>Sar</taxon>
        <taxon>Stramenopiles</taxon>
        <taxon>Oomycota</taxon>
        <taxon>Peronosporomycetes</taxon>
        <taxon>Pythiales</taxon>
        <taxon>Pythiaceae</taxon>
    </lineage>
</organism>
<accession>A0AAV2YYI6</accession>
<keyword evidence="2" id="KW-1185">Reference proteome</keyword>
<reference evidence="1" key="1">
    <citation type="submission" date="2022-11" db="EMBL/GenBank/DDBJ databases">
        <authorList>
            <person name="Morgan W.R."/>
            <person name="Tartar A."/>
        </authorList>
    </citation>
    <scope>NUCLEOTIDE SEQUENCE</scope>
    <source>
        <strain evidence="1">ARSEF 373</strain>
    </source>
</reference>